<evidence type="ECO:0000313" key="8">
    <source>
        <dbReference type="EMBL" id="CAD8415978.1"/>
    </source>
</evidence>
<evidence type="ECO:0000256" key="3">
    <source>
        <dbReference type="ARBA" id="ARBA00022692"/>
    </source>
</evidence>
<dbReference type="Pfam" id="PF02990">
    <property type="entry name" value="EMP70"/>
    <property type="match status" value="1"/>
</dbReference>
<feature type="transmembrane region" description="Helical" evidence="7">
    <location>
        <begin position="221"/>
        <end position="250"/>
    </location>
</feature>
<feature type="transmembrane region" description="Helical" evidence="7">
    <location>
        <begin position="380"/>
        <end position="401"/>
    </location>
</feature>
<sequence>MSIRHRYLNGFEWDGVSSDGFTKPLDSCPTGRHVTRGDIQENQIIEDGEQILYTYDVMWVESPVRWASRWDVYLTEDHMVPAQVHWYSITNSILVVVFLSLLVISILVRSLKRDIAGYNNTAQLSDEELEEQIEESGWKLIHADVFRPPQNHPMLFCAFVGSGCQICIASFVAISFSAVGFLNPARRGSLMTSILVFYMLCGVFAGYMSSRFYKCFRGRQWQLCTLFTAVMFPGLCFCIFIFFNTVLAFFHSSGSVPFLDVLLLVFMWCGISIPLVFLGAFFGYKQQVFTFPTVTSTIARAIPEPTSMLLNPKLAMVAVGMVPFAAAYVELFFIMSSLWMDQFYYVFGFTLVVFLILLITTSEVTVLMCYQQLCAENHRWWWFSFITAGSTGLYTFLYSIVFFQQLNASNMIITHLLYFGYMFLLSFATFLTTGVCGFLTCFVFTRRIFGSIKVD</sequence>
<dbReference type="GO" id="GO:0072657">
    <property type="term" value="P:protein localization to membrane"/>
    <property type="evidence" value="ECO:0007669"/>
    <property type="project" value="TreeGrafter"/>
</dbReference>
<feature type="transmembrane region" description="Helical" evidence="7">
    <location>
        <begin position="262"/>
        <end position="284"/>
    </location>
</feature>
<evidence type="ECO:0000256" key="5">
    <source>
        <dbReference type="ARBA" id="ARBA00022989"/>
    </source>
</evidence>
<name>A0A7S0C8R4_9STRA</name>
<feature type="transmembrane region" description="Helical" evidence="7">
    <location>
        <begin position="345"/>
        <end position="368"/>
    </location>
</feature>
<keyword evidence="4" id="KW-0732">Signal</keyword>
<evidence type="ECO:0000256" key="4">
    <source>
        <dbReference type="ARBA" id="ARBA00022729"/>
    </source>
</evidence>
<proteinExistence type="inferred from homology"/>
<evidence type="ECO:0000256" key="2">
    <source>
        <dbReference type="ARBA" id="ARBA00005227"/>
    </source>
</evidence>
<keyword evidence="6 7" id="KW-0472">Membrane</keyword>
<comment type="similarity">
    <text evidence="2 7">Belongs to the nonaspanin (TM9SF) (TC 9.A.2) family.</text>
</comment>
<feature type="transmembrane region" description="Helical" evidence="7">
    <location>
        <begin position="421"/>
        <end position="444"/>
    </location>
</feature>
<evidence type="ECO:0000256" key="7">
    <source>
        <dbReference type="RuleBase" id="RU363079"/>
    </source>
</evidence>
<dbReference type="PANTHER" id="PTHR10766:SF111">
    <property type="entry name" value="TRANSMEMBRANE 9 SUPERFAMILY MEMBER 2"/>
    <property type="match status" value="1"/>
</dbReference>
<feature type="transmembrane region" description="Helical" evidence="7">
    <location>
        <begin position="314"/>
        <end position="339"/>
    </location>
</feature>
<organism evidence="8">
    <name type="scientific">Proboscia inermis</name>
    <dbReference type="NCBI Taxonomy" id="420281"/>
    <lineage>
        <taxon>Eukaryota</taxon>
        <taxon>Sar</taxon>
        <taxon>Stramenopiles</taxon>
        <taxon>Ochrophyta</taxon>
        <taxon>Bacillariophyta</taxon>
        <taxon>Coscinodiscophyceae</taxon>
        <taxon>Rhizosoleniophycidae</taxon>
        <taxon>Rhizosoleniales</taxon>
        <taxon>Rhizosoleniaceae</taxon>
        <taxon>Proboscia</taxon>
    </lineage>
</organism>
<dbReference type="AlphaFoldDB" id="A0A7S0C8R4"/>
<gene>
    <name evidence="8" type="ORF">PINE0816_LOCUS12113</name>
</gene>
<accession>A0A7S0C8R4</accession>
<dbReference type="GO" id="GO:0016020">
    <property type="term" value="C:membrane"/>
    <property type="evidence" value="ECO:0007669"/>
    <property type="project" value="UniProtKB-SubCell"/>
</dbReference>
<reference evidence="8" key="1">
    <citation type="submission" date="2021-01" db="EMBL/GenBank/DDBJ databases">
        <authorList>
            <person name="Corre E."/>
            <person name="Pelletier E."/>
            <person name="Niang G."/>
            <person name="Scheremetjew M."/>
            <person name="Finn R."/>
            <person name="Kale V."/>
            <person name="Holt S."/>
            <person name="Cochrane G."/>
            <person name="Meng A."/>
            <person name="Brown T."/>
            <person name="Cohen L."/>
        </authorList>
    </citation>
    <scope>NUCLEOTIDE SEQUENCE</scope>
    <source>
        <strain evidence="8">CCAP1064/1</strain>
    </source>
</reference>
<comment type="subcellular location">
    <subcellularLocation>
        <location evidence="1">Membrane</location>
        <topology evidence="1">Multi-pass membrane protein</topology>
    </subcellularLocation>
</comment>
<evidence type="ECO:0000256" key="1">
    <source>
        <dbReference type="ARBA" id="ARBA00004141"/>
    </source>
</evidence>
<keyword evidence="5 7" id="KW-1133">Transmembrane helix</keyword>
<protein>
    <recommendedName>
        <fullName evidence="7">Transmembrane 9 superfamily member</fullName>
    </recommendedName>
</protein>
<feature type="transmembrane region" description="Helical" evidence="7">
    <location>
        <begin position="188"/>
        <end position="209"/>
    </location>
</feature>
<dbReference type="PANTHER" id="PTHR10766">
    <property type="entry name" value="TRANSMEMBRANE 9 SUPERFAMILY PROTEIN"/>
    <property type="match status" value="1"/>
</dbReference>
<dbReference type="EMBL" id="HBEL01026188">
    <property type="protein sequence ID" value="CAD8415978.1"/>
    <property type="molecule type" value="Transcribed_RNA"/>
</dbReference>
<dbReference type="GO" id="GO:0005737">
    <property type="term" value="C:cytoplasm"/>
    <property type="evidence" value="ECO:0007669"/>
    <property type="project" value="UniProtKB-ARBA"/>
</dbReference>
<evidence type="ECO:0000256" key="6">
    <source>
        <dbReference type="ARBA" id="ARBA00023136"/>
    </source>
</evidence>
<keyword evidence="3 7" id="KW-0812">Transmembrane</keyword>
<feature type="transmembrane region" description="Helical" evidence="7">
    <location>
        <begin position="84"/>
        <end position="108"/>
    </location>
</feature>
<dbReference type="InterPro" id="IPR004240">
    <property type="entry name" value="EMP70"/>
</dbReference>
<feature type="transmembrane region" description="Helical" evidence="7">
    <location>
        <begin position="155"/>
        <end position="182"/>
    </location>
</feature>